<name>A0A1W6CTZ1_9RHOB</name>
<evidence type="ECO:0000256" key="3">
    <source>
        <dbReference type="SAM" id="SignalP"/>
    </source>
</evidence>
<sequence>MSMTRRWLIAATVAMPLIAAAGCTRMYRNHGYVPSDDELAAVTVGQTNQAQLEELLGRPGSQGVLTGSDWYYVGSRWEYYGMAPPREVDRQVVAISFDQGGTVTNVRRFGLDQGRVVVLSQRVTDAGVSGASVLRRIFANVGNFNAGQILNKE</sequence>
<dbReference type="GO" id="GO:0019867">
    <property type="term" value="C:outer membrane"/>
    <property type="evidence" value="ECO:0007669"/>
    <property type="project" value="InterPro"/>
</dbReference>
<feature type="chain" id="PRO_5012664488" evidence="3">
    <location>
        <begin position="22"/>
        <end position="153"/>
    </location>
</feature>
<dbReference type="AlphaFoldDB" id="A0A1W6CTZ1"/>
<feature type="domain" description="Outer membrane protein assembly factor BamE" evidence="4">
    <location>
        <begin position="31"/>
        <end position="106"/>
    </location>
</feature>
<evidence type="ECO:0000313" key="5">
    <source>
        <dbReference type="EMBL" id="ARJ68296.1"/>
    </source>
</evidence>
<dbReference type="Gene3D" id="3.30.1450.10">
    <property type="match status" value="1"/>
</dbReference>
<keyword evidence="1 3" id="KW-0732">Signal</keyword>
<keyword evidence="6" id="KW-1185">Reference proteome</keyword>
<evidence type="ECO:0000256" key="1">
    <source>
        <dbReference type="ARBA" id="ARBA00022729"/>
    </source>
</evidence>
<dbReference type="Proteomes" id="UP000193017">
    <property type="component" value="Chromosome"/>
</dbReference>
<dbReference type="PROSITE" id="PS51257">
    <property type="entry name" value="PROKAR_LIPOPROTEIN"/>
    <property type="match status" value="1"/>
</dbReference>
<dbReference type="KEGG" id="pcon:B0A89_00080"/>
<dbReference type="STRING" id="1945662.B0A89_00080"/>
<accession>A0A1W6CTZ1</accession>
<evidence type="ECO:0000256" key="2">
    <source>
        <dbReference type="ARBA" id="ARBA00023136"/>
    </source>
</evidence>
<protein>
    <submittedName>
        <fullName evidence="5">Cell envelope protein SmpA</fullName>
    </submittedName>
</protein>
<proteinExistence type="predicted"/>
<reference evidence="5 6" key="1">
    <citation type="submission" date="2017-03" db="EMBL/GenBank/DDBJ databases">
        <title>Genome sequence of Paracoccus contaminans isolated from a water microcosm.</title>
        <authorList>
            <person name="Aurass P."/>
            <person name="Karste S."/>
            <person name="Trost E."/>
            <person name="Glaeser S.P."/>
            <person name="Kaempfer P."/>
            <person name="Flieger A."/>
        </authorList>
    </citation>
    <scope>NUCLEOTIDE SEQUENCE [LARGE SCALE GENOMIC DNA]</scope>
    <source>
        <strain evidence="6">RKI 16-01929T\LMG 29738T\CCM 8701T\CIP 111112T</strain>
    </source>
</reference>
<dbReference type="RefSeq" id="WP_085376400.1">
    <property type="nucleotide sequence ID" value="NZ_CP020612.1"/>
</dbReference>
<keyword evidence="5" id="KW-0946">Virion</keyword>
<keyword evidence="5" id="KW-0261">Viral envelope protein</keyword>
<evidence type="ECO:0000313" key="6">
    <source>
        <dbReference type="Proteomes" id="UP000193017"/>
    </source>
</evidence>
<keyword evidence="2" id="KW-0472">Membrane</keyword>
<evidence type="ECO:0000259" key="4">
    <source>
        <dbReference type="Pfam" id="PF04355"/>
    </source>
</evidence>
<feature type="signal peptide" evidence="3">
    <location>
        <begin position="1"/>
        <end position="21"/>
    </location>
</feature>
<dbReference type="InterPro" id="IPR037873">
    <property type="entry name" value="BamE-like"/>
</dbReference>
<gene>
    <name evidence="5" type="ORF">B0A89_00080</name>
</gene>
<dbReference type="EMBL" id="CP020612">
    <property type="protein sequence ID" value="ARJ68296.1"/>
    <property type="molecule type" value="Genomic_DNA"/>
</dbReference>
<organism evidence="5 6">
    <name type="scientific">Paracoccus contaminans</name>
    <dbReference type="NCBI Taxonomy" id="1945662"/>
    <lineage>
        <taxon>Bacteria</taxon>
        <taxon>Pseudomonadati</taxon>
        <taxon>Pseudomonadota</taxon>
        <taxon>Alphaproteobacteria</taxon>
        <taxon>Rhodobacterales</taxon>
        <taxon>Paracoccaceae</taxon>
        <taxon>Paracoccus</taxon>
    </lineage>
</organism>
<dbReference type="OrthoDB" id="7203955at2"/>
<dbReference type="InterPro" id="IPR007450">
    <property type="entry name" value="BamE_dom"/>
</dbReference>
<dbReference type="Pfam" id="PF04355">
    <property type="entry name" value="BamE"/>
    <property type="match status" value="1"/>
</dbReference>